<comment type="catalytic activity">
    <reaction evidence="8">
        <text>dihydrourocanate + A = urocanate + AH2</text>
        <dbReference type="Rhea" id="RHEA:36059"/>
        <dbReference type="ChEBI" id="CHEBI:13193"/>
        <dbReference type="ChEBI" id="CHEBI:17499"/>
        <dbReference type="ChEBI" id="CHEBI:27247"/>
        <dbReference type="ChEBI" id="CHEBI:72991"/>
        <dbReference type="EC" id="1.3.99.33"/>
    </reaction>
</comment>
<name>A0A0R1K1Q3_9LACO</name>
<dbReference type="GO" id="GO:0016020">
    <property type="term" value="C:membrane"/>
    <property type="evidence" value="ECO:0007669"/>
    <property type="project" value="InterPro"/>
</dbReference>
<dbReference type="GO" id="GO:0010181">
    <property type="term" value="F:FMN binding"/>
    <property type="evidence" value="ECO:0007669"/>
    <property type="project" value="InterPro"/>
</dbReference>
<dbReference type="RefSeq" id="WP_054723264.1">
    <property type="nucleotide sequence ID" value="NZ_AZDJ01000002.1"/>
</dbReference>
<dbReference type="OrthoDB" id="9806724at2"/>
<dbReference type="SUPFAM" id="SSF56425">
    <property type="entry name" value="Succinate dehydrogenase/fumarate reductase flavoprotein, catalytic domain"/>
    <property type="match status" value="1"/>
</dbReference>
<dbReference type="InterPro" id="IPR029039">
    <property type="entry name" value="Flavoprotein-like_sf"/>
</dbReference>
<dbReference type="STRING" id="1291734.FD02_GL001397"/>
<dbReference type="Pfam" id="PF03358">
    <property type="entry name" value="FMN_red"/>
    <property type="match status" value="1"/>
</dbReference>
<dbReference type="SUPFAM" id="SSF52218">
    <property type="entry name" value="Flavoproteins"/>
    <property type="match status" value="1"/>
</dbReference>
<keyword evidence="7" id="KW-0560">Oxidoreductase</keyword>
<accession>A0A0R1K1Q3</accession>
<reference evidence="11 12" key="1">
    <citation type="journal article" date="2015" name="Genome Announc.">
        <title>Expanding the biotechnology potential of lactobacilli through comparative genomics of 213 strains and associated genera.</title>
        <authorList>
            <person name="Sun Z."/>
            <person name="Harris H.M."/>
            <person name="McCann A."/>
            <person name="Guo C."/>
            <person name="Argimon S."/>
            <person name="Zhang W."/>
            <person name="Yang X."/>
            <person name="Jeffery I.B."/>
            <person name="Cooney J.C."/>
            <person name="Kagawa T.F."/>
            <person name="Liu W."/>
            <person name="Song Y."/>
            <person name="Salvetti E."/>
            <person name="Wrobel A."/>
            <person name="Rasinkangas P."/>
            <person name="Parkhill J."/>
            <person name="Rea M.C."/>
            <person name="O'Sullivan O."/>
            <person name="Ritari J."/>
            <person name="Douillard F.P."/>
            <person name="Paul Ross R."/>
            <person name="Yang R."/>
            <person name="Briner A.E."/>
            <person name="Felis G.E."/>
            <person name="de Vos W.M."/>
            <person name="Barrangou R."/>
            <person name="Klaenhammer T.R."/>
            <person name="Caufield P.W."/>
            <person name="Cui Y."/>
            <person name="Zhang H."/>
            <person name="O'Toole P.W."/>
        </authorList>
    </citation>
    <scope>NUCLEOTIDE SEQUENCE [LARGE SCALE GENOMIC DNA]</scope>
    <source>
        <strain evidence="11 12">JCM 17158</strain>
    </source>
</reference>
<evidence type="ECO:0000313" key="11">
    <source>
        <dbReference type="EMBL" id="KRK74074.1"/>
    </source>
</evidence>
<evidence type="ECO:0000256" key="1">
    <source>
        <dbReference type="ARBA" id="ARBA00001917"/>
    </source>
</evidence>
<dbReference type="AlphaFoldDB" id="A0A0R1K1Q3"/>
<dbReference type="SUPFAM" id="SSF51905">
    <property type="entry name" value="FAD/NAD(P)-binding domain"/>
    <property type="match status" value="1"/>
</dbReference>
<keyword evidence="6" id="KW-0274">FAD</keyword>
<evidence type="ECO:0000256" key="8">
    <source>
        <dbReference type="ARBA" id="ARBA00049922"/>
    </source>
</evidence>
<dbReference type="Pfam" id="PF04205">
    <property type="entry name" value="FMN_bind"/>
    <property type="match status" value="1"/>
</dbReference>
<evidence type="ECO:0000256" key="7">
    <source>
        <dbReference type="ARBA" id="ARBA00023002"/>
    </source>
</evidence>
<dbReference type="InterPro" id="IPR036188">
    <property type="entry name" value="FAD/NAD-bd_sf"/>
</dbReference>
<keyword evidence="12" id="KW-1185">Reference proteome</keyword>
<keyword evidence="5" id="KW-0285">Flavoprotein</keyword>
<evidence type="ECO:0000256" key="9">
    <source>
        <dbReference type="SAM" id="MobiDB-lite"/>
    </source>
</evidence>
<comment type="caution">
    <text evidence="11">The sequence shown here is derived from an EMBL/GenBank/DDBJ whole genome shotgun (WGS) entry which is preliminary data.</text>
</comment>
<dbReference type="SMART" id="SM00900">
    <property type="entry name" value="FMN_bind"/>
    <property type="match status" value="1"/>
</dbReference>
<evidence type="ECO:0000256" key="6">
    <source>
        <dbReference type="ARBA" id="ARBA00022827"/>
    </source>
</evidence>
<dbReference type="Pfam" id="PF00890">
    <property type="entry name" value="FAD_binding_2"/>
    <property type="match status" value="1"/>
</dbReference>
<proteinExistence type="predicted"/>
<evidence type="ECO:0000256" key="3">
    <source>
        <dbReference type="ARBA" id="ARBA00013137"/>
    </source>
</evidence>
<dbReference type="InterPro" id="IPR005025">
    <property type="entry name" value="FMN_Rdtase-like_dom"/>
</dbReference>
<evidence type="ECO:0000256" key="4">
    <source>
        <dbReference type="ARBA" id="ARBA00015872"/>
    </source>
</evidence>
<feature type="region of interest" description="Disordered" evidence="9">
    <location>
        <begin position="670"/>
        <end position="713"/>
    </location>
</feature>
<evidence type="ECO:0000313" key="12">
    <source>
        <dbReference type="Proteomes" id="UP000051804"/>
    </source>
</evidence>
<dbReference type="InterPro" id="IPR007329">
    <property type="entry name" value="FMN-bd"/>
</dbReference>
<dbReference type="InterPro" id="IPR003953">
    <property type="entry name" value="FAD-dep_OxRdtase_2_FAD-bd"/>
</dbReference>
<sequence length="801" mass="86906">MKLLAIVGNNATVSYNRLLLQYMKRHFAPTAEIELQEIKGLPLFNEDDLKHFPAAIEALIQRVKAADGVIIATPEYDHSMTASLKSVIEWLSASYHSLAGKPVMVVGASFGAQGTVRAQMDLRHVLDAPGVDAHVLPGNEFMLPNCKTAFDAAGNLKDQSTVKFLEECFTAFVKFVHLTEGTKKEDTEMSDKRNWDQSFDVVVLGFGGAGATAARFAADAGAKVLLVDSAPEGHEGGNTRYAGQLVGSGSDFDQLKAYYKALTAPMNLDEDMIDTYVTGMVNMPDYMRKYLGVEPFSTVKDGKQLSGDLDIGSMSHEFPEYPGANSYDMLLVHAGYFDSALWKKLRKAVLDRRDKITVWYSSPAKHLIQDPHTNAVIGAQIEHDHVLLDVQARGGVILATGGFENNPEMIQDYLKASKLAPVGSIYNKGDGVKMGLEVGADMWHMANYESLGMLHGLTIATPAGERGRLILAWPHINDGSVFVAGDDGSRYFNETEDNRHGHLYYHGMWQVPIANDHPHLIFDQTQWETFKQSQLPIDNFDDLTVKADTLEDLAKLINAKPDILAKTRADFDHFTELGEDYAYGRKIESMRAFDDGPYYALPLEQAMLNTQGGPRRNTRAEVLAPNGKPITNLYSAGELGGINANQYQGGNNIAECLIWGKIAGENAAHGLTPTTASEEPTADATSGASEEEATPTATTSSAESTQFPTGPNQYIGVSDEGMGNEIVVRVTYADGKLENVEVLKQSESADVGLKAIKTLPQEMVAANSTDVDAVSGASVTSHALQDAVADALKKAKATVTA</sequence>
<dbReference type="PANTHER" id="PTHR43400:SF10">
    <property type="entry name" value="3-OXOSTEROID 1-DEHYDROGENASE"/>
    <property type="match status" value="1"/>
</dbReference>
<dbReference type="GO" id="GO:0008202">
    <property type="term" value="P:steroid metabolic process"/>
    <property type="evidence" value="ECO:0007669"/>
    <property type="project" value="UniProtKB-ARBA"/>
</dbReference>
<evidence type="ECO:0000256" key="5">
    <source>
        <dbReference type="ARBA" id="ARBA00022630"/>
    </source>
</evidence>
<dbReference type="Gene3D" id="3.90.700.10">
    <property type="entry name" value="Succinate dehydrogenase/fumarate reductase flavoprotein, catalytic domain"/>
    <property type="match status" value="1"/>
</dbReference>
<comment type="cofactor">
    <cofactor evidence="1">
        <name>FMN</name>
        <dbReference type="ChEBI" id="CHEBI:58210"/>
    </cofactor>
</comment>
<protein>
    <recommendedName>
        <fullName evidence="4">Urocanate reductase</fullName>
        <ecNumber evidence="3">1.3.99.33</ecNumber>
    </recommendedName>
</protein>
<dbReference type="PANTHER" id="PTHR43400">
    <property type="entry name" value="FUMARATE REDUCTASE"/>
    <property type="match status" value="1"/>
</dbReference>
<dbReference type="EC" id="1.3.99.33" evidence="3"/>
<dbReference type="Proteomes" id="UP000051804">
    <property type="component" value="Unassembled WGS sequence"/>
</dbReference>
<dbReference type="Gene3D" id="3.90.1010.20">
    <property type="match status" value="1"/>
</dbReference>
<dbReference type="InterPro" id="IPR027477">
    <property type="entry name" value="Succ_DH/fumarate_Rdtase_cat_sf"/>
</dbReference>
<dbReference type="GO" id="GO:0033765">
    <property type="term" value="F:steroid dehydrogenase activity, acting on the CH-CH group of donors"/>
    <property type="evidence" value="ECO:0007669"/>
    <property type="project" value="UniProtKB-ARBA"/>
</dbReference>
<organism evidence="11 12">
    <name type="scientific">Lacticaseibacillus nasuensis JCM 17158</name>
    <dbReference type="NCBI Taxonomy" id="1291734"/>
    <lineage>
        <taxon>Bacteria</taxon>
        <taxon>Bacillati</taxon>
        <taxon>Bacillota</taxon>
        <taxon>Bacilli</taxon>
        <taxon>Lactobacillales</taxon>
        <taxon>Lactobacillaceae</taxon>
        <taxon>Lacticaseibacillus</taxon>
    </lineage>
</organism>
<evidence type="ECO:0000256" key="2">
    <source>
        <dbReference type="ARBA" id="ARBA00001974"/>
    </source>
</evidence>
<gene>
    <name evidence="11" type="ORF">FD02_GL001397</name>
</gene>
<comment type="cofactor">
    <cofactor evidence="2">
        <name>FAD</name>
        <dbReference type="ChEBI" id="CHEBI:57692"/>
    </cofactor>
</comment>
<dbReference type="InterPro" id="IPR050315">
    <property type="entry name" value="FAD-oxidoreductase_2"/>
</dbReference>
<evidence type="ECO:0000259" key="10">
    <source>
        <dbReference type="SMART" id="SM00900"/>
    </source>
</evidence>
<dbReference type="PATRIC" id="fig|1291734.4.peg.1437"/>
<dbReference type="Gene3D" id="3.40.50.360">
    <property type="match status" value="1"/>
</dbReference>
<feature type="compositionally biased region" description="Low complexity" evidence="9">
    <location>
        <begin position="682"/>
        <end position="705"/>
    </location>
</feature>
<dbReference type="Gene3D" id="3.50.50.60">
    <property type="entry name" value="FAD/NAD(P)-binding domain"/>
    <property type="match status" value="1"/>
</dbReference>
<dbReference type="EMBL" id="AZDJ01000002">
    <property type="protein sequence ID" value="KRK74074.1"/>
    <property type="molecule type" value="Genomic_DNA"/>
</dbReference>
<feature type="domain" description="FMN-binding" evidence="10">
    <location>
        <begin position="721"/>
        <end position="795"/>
    </location>
</feature>